<proteinExistence type="predicted"/>
<dbReference type="AlphaFoldDB" id="M3ARX0"/>
<name>M3ARX0_PSEFD</name>
<dbReference type="OrthoDB" id="3067443at2759"/>
<dbReference type="Pfam" id="PF23771">
    <property type="entry name" value="DUF7168"/>
    <property type="match status" value="1"/>
</dbReference>
<dbReference type="RefSeq" id="XP_007928919.1">
    <property type="nucleotide sequence ID" value="XM_007930728.1"/>
</dbReference>
<evidence type="ECO:0000259" key="2">
    <source>
        <dbReference type="Pfam" id="PF10979"/>
    </source>
</evidence>
<feature type="compositionally biased region" description="Basic and acidic residues" evidence="1">
    <location>
        <begin position="206"/>
        <end position="216"/>
    </location>
</feature>
<sequence>MKTQKQPLYKAEVFKTAQDDGPVKPHPDQAAVDKARKCLERGQHPNASEFEAKTALTIAAEIMERAGISHAQILVGAPREEQQESAGHAIVRILRNDGKENGEVNQNVFVGTLCRAMTTFFDCKYYTATYKPRTKLEIVFYGVASNVDLAADAFARIYNLSLAWALNPEFKGLRGRNSYCLGIAQELKDKAQKEKDAEEARAIEAEARTAAEREQQEQQEAVDEQARVDRLNASHWASPEEERNALLRQAFERVGVNLFGERMPDRTANRSRLLNAISNRVLDLRSDQILSANGKHKPDLSLYSDLQEPEASRMLNRLMEQGHVVHTDDMTVVISNEMNRHLGLASSEDCGDYLDDDDLSDDDEEYGAAVSGEDDDDFEEADVEIEERGTKFPLDLSSASLQPPLPITTAKSTPPVKSVDAILAAPIEKPQQLEYESHMQLVLKRETFSQIADDCLKEMNIKLRAGRKRKIKHLDMSAYDQGRIDGKKIDVRQQERIKRHGEKFGILLLRSAGFEIDWRQYWAAEAHQATWRKVWDFCAAFRELGDRLATEPRTEDCGYTHNLYTKTL</sequence>
<feature type="domain" description="DUF2786" evidence="2">
    <location>
        <begin position="31"/>
        <end position="70"/>
    </location>
</feature>
<keyword evidence="5" id="KW-1185">Reference proteome</keyword>
<evidence type="ECO:0000256" key="1">
    <source>
        <dbReference type="SAM" id="MobiDB-lite"/>
    </source>
</evidence>
<dbReference type="KEGG" id="pfj:MYCFIDRAFT_77964"/>
<evidence type="ECO:0000313" key="5">
    <source>
        <dbReference type="Proteomes" id="UP000016932"/>
    </source>
</evidence>
<dbReference type="GeneID" id="19341384"/>
<protein>
    <submittedName>
        <fullName evidence="4">Uncharacterized protein</fullName>
    </submittedName>
</protein>
<dbReference type="Pfam" id="PF10979">
    <property type="entry name" value="DUF2786"/>
    <property type="match status" value="1"/>
</dbReference>
<dbReference type="HOGENOM" id="CLU_032406_0_0_1"/>
<organism evidence="4 5">
    <name type="scientific">Pseudocercospora fijiensis (strain CIRAD86)</name>
    <name type="common">Black leaf streak disease fungus</name>
    <name type="synonym">Mycosphaerella fijiensis</name>
    <dbReference type="NCBI Taxonomy" id="383855"/>
    <lineage>
        <taxon>Eukaryota</taxon>
        <taxon>Fungi</taxon>
        <taxon>Dikarya</taxon>
        <taxon>Ascomycota</taxon>
        <taxon>Pezizomycotina</taxon>
        <taxon>Dothideomycetes</taxon>
        <taxon>Dothideomycetidae</taxon>
        <taxon>Mycosphaerellales</taxon>
        <taxon>Mycosphaerellaceae</taxon>
        <taxon>Pseudocercospora</taxon>
    </lineage>
</organism>
<dbReference type="STRING" id="383855.M3ARX0"/>
<dbReference type="Proteomes" id="UP000016932">
    <property type="component" value="Unassembled WGS sequence"/>
</dbReference>
<dbReference type="eggNOG" id="ENOG502S5IR">
    <property type="taxonomic scope" value="Eukaryota"/>
</dbReference>
<gene>
    <name evidence="4" type="ORF">MYCFIDRAFT_77964</name>
</gene>
<dbReference type="InterPro" id="IPR024498">
    <property type="entry name" value="DUF2786"/>
</dbReference>
<feature type="domain" description="DUF7168" evidence="3">
    <location>
        <begin position="104"/>
        <end position="218"/>
    </location>
</feature>
<evidence type="ECO:0000259" key="3">
    <source>
        <dbReference type="Pfam" id="PF23771"/>
    </source>
</evidence>
<dbReference type="InterPro" id="IPR055592">
    <property type="entry name" value="DUF7168"/>
</dbReference>
<reference evidence="4 5" key="1">
    <citation type="journal article" date="2012" name="PLoS Pathog.">
        <title>Diverse lifestyles and strategies of plant pathogenesis encoded in the genomes of eighteen Dothideomycetes fungi.</title>
        <authorList>
            <person name="Ohm R.A."/>
            <person name="Feau N."/>
            <person name="Henrissat B."/>
            <person name="Schoch C.L."/>
            <person name="Horwitz B.A."/>
            <person name="Barry K.W."/>
            <person name="Condon B.J."/>
            <person name="Copeland A.C."/>
            <person name="Dhillon B."/>
            <person name="Glaser F."/>
            <person name="Hesse C.N."/>
            <person name="Kosti I."/>
            <person name="LaButti K."/>
            <person name="Lindquist E.A."/>
            <person name="Lucas S."/>
            <person name="Salamov A.A."/>
            <person name="Bradshaw R.E."/>
            <person name="Ciuffetti L."/>
            <person name="Hamelin R.C."/>
            <person name="Kema G.H.J."/>
            <person name="Lawrence C."/>
            <person name="Scott J.A."/>
            <person name="Spatafora J.W."/>
            <person name="Turgeon B.G."/>
            <person name="de Wit P.J.G.M."/>
            <person name="Zhong S."/>
            <person name="Goodwin S.B."/>
            <person name="Grigoriev I.V."/>
        </authorList>
    </citation>
    <scope>NUCLEOTIDE SEQUENCE [LARGE SCALE GENOMIC DNA]</scope>
    <source>
        <strain evidence="4 5">CIRAD86</strain>
    </source>
</reference>
<dbReference type="EMBL" id="KB446561">
    <property type="protein sequence ID" value="EME80202.1"/>
    <property type="molecule type" value="Genomic_DNA"/>
</dbReference>
<dbReference type="VEuPathDB" id="FungiDB:MYCFIDRAFT_77964"/>
<accession>M3ARX0</accession>
<evidence type="ECO:0000313" key="4">
    <source>
        <dbReference type="EMBL" id="EME80202.1"/>
    </source>
</evidence>
<feature type="region of interest" description="Disordered" evidence="1">
    <location>
        <begin position="206"/>
        <end position="225"/>
    </location>
</feature>